<accession>A0A0V0YQ78</accession>
<evidence type="ECO:0000313" key="2">
    <source>
        <dbReference type="Proteomes" id="UP000054653"/>
    </source>
</evidence>
<reference evidence="1 2" key="1">
    <citation type="submission" date="2015-01" db="EMBL/GenBank/DDBJ databases">
        <title>Evolution of Trichinella species and genotypes.</title>
        <authorList>
            <person name="Korhonen P.K."/>
            <person name="Edoardo P."/>
            <person name="Giuseppe L.R."/>
            <person name="Gasser R.B."/>
        </authorList>
    </citation>
    <scope>NUCLEOTIDE SEQUENCE [LARGE SCALE GENOMIC DNA]</scope>
    <source>
        <strain evidence="1">ISS120</strain>
    </source>
</reference>
<organism evidence="1 2">
    <name type="scientific">Trichinella britovi</name>
    <name type="common">Parasitic roundworm</name>
    <dbReference type="NCBI Taxonomy" id="45882"/>
    <lineage>
        <taxon>Eukaryota</taxon>
        <taxon>Metazoa</taxon>
        <taxon>Ecdysozoa</taxon>
        <taxon>Nematoda</taxon>
        <taxon>Enoplea</taxon>
        <taxon>Dorylaimia</taxon>
        <taxon>Trichinellida</taxon>
        <taxon>Trichinellidae</taxon>
        <taxon>Trichinella</taxon>
    </lineage>
</organism>
<proteinExistence type="predicted"/>
<gene>
    <name evidence="1" type="ORF">T03_4909</name>
</gene>
<comment type="caution">
    <text evidence="1">The sequence shown here is derived from an EMBL/GenBank/DDBJ whole genome shotgun (WGS) entry which is preliminary data.</text>
</comment>
<dbReference type="AlphaFoldDB" id="A0A0V0YQ78"/>
<protein>
    <submittedName>
        <fullName evidence="1">Uncharacterized protein</fullName>
    </submittedName>
</protein>
<dbReference type="EMBL" id="JYDI01007700">
    <property type="protein sequence ID" value="KRY02300.1"/>
    <property type="molecule type" value="Genomic_DNA"/>
</dbReference>
<evidence type="ECO:0000313" key="1">
    <source>
        <dbReference type="EMBL" id="KRY02300.1"/>
    </source>
</evidence>
<sequence>MVPPIADENVEKPVIKNEPKEEVKEAIKIKEK</sequence>
<dbReference type="Proteomes" id="UP000054653">
    <property type="component" value="Unassembled WGS sequence"/>
</dbReference>
<name>A0A0V0YQ78_TRIBR</name>
<keyword evidence="2" id="KW-1185">Reference proteome</keyword>